<dbReference type="PANTHER" id="PTHR42928:SF5">
    <property type="entry name" value="BLR1237 PROTEIN"/>
    <property type="match status" value="1"/>
</dbReference>
<dbReference type="PROSITE" id="PS51257">
    <property type="entry name" value="PROKAR_LIPOPROTEIN"/>
    <property type="match status" value="1"/>
</dbReference>
<dbReference type="InterPro" id="IPR042100">
    <property type="entry name" value="Bug_dom1"/>
</dbReference>
<comment type="similarity">
    <text evidence="1">Belongs to the UPF0065 (bug) family.</text>
</comment>
<evidence type="ECO:0000256" key="1">
    <source>
        <dbReference type="ARBA" id="ARBA00006987"/>
    </source>
</evidence>
<feature type="chain" id="PRO_5020880880" evidence="2">
    <location>
        <begin position="24"/>
        <end position="323"/>
    </location>
</feature>
<keyword evidence="3" id="KW-0675">Receptor</keyword>
<evidence type="ECO:0000313" key="4">
    <source>
        <dbReference type="Proteomes" id="UP000295525"/>
    </source>
</evidence>
<evidence type="ECO:0000256" key="2">
    <source>
        <dbReference type="SAM" id="SignalP"/>
    </source>
</evidence>
<gene>
    <name evidence="3" type="ORF">EDC26_11617</name>
</gene>
<dbReference type="AlphaFoldDB" id="A0A4R3LRL2"/>
<dbReference type="Proteomes" id="UP000295525">
    <property type="component" value="Unassembled WGS sequence"/>
</dbReference>
<dbReference type="Pfam" id="PF03401">
    <property type="entry name" value="TctC"/>
    <property type="match status" value="1"/>
</dbReference>
<comment type="caution">
    <text evidence="3">The sequence shown here is derived from an EMBL/GenBank/DDBJ whole genome shotgun (WGS) entry which is preliminary data.</text>
</comment>
<accession>A0A4R3LRL2</accession>
<sequence length="323" mass="33727">MIKSIALCAAISAACAVVSPALAATDYPSHSVTMIVAYPPGGSTDTAARLVAENMSKKLGQTFVVENRPGAGGTIGASLVARSNPNGYTLLFGASAETSIAPATMENIPFNIETDFKPISLVGKVPFLLVANPGFPPNNVSELIKYAKEHPHEVNFSSFGNNTSNHLTGELFNSLAGVKMTHIPYKGSGPSITDLVGGQVQVSFDTVTAVLPLVQGGKLKALAVTTAERSAMAPNVPTLDESGIKGFIAGTWFGLLAPSGTPDEITGKLSKTIAEVLNDPSLSKQFADRGITPAATTPDEFKTFIRSEISKWKNLPKEPKGGQ</sequence>
<proteinExistence type="inferred from homology"/>
<dbReference type="InterPro" id="IPR005064">
    <property type="entry name" value="BUG"/>
</dbReference>
<dbReference type="CDD" id="cd13578">
    <property type="entry name" value="PBP2_Bug27"/>
    <property type="match status" value="1"/>
</dbReference>
<reference evidence="3 4" key="1">
    <citation type="submission" date="2019-03" db="EMBL/GenBank/DDBJ databases">
        <title>Genomic Encyclopedia of Type Strains, Phase IV (KMG-IV): sequencing the most valuable type-strain genomes for metagenomic binning, comparative biology and taxonomic classification.</title>
        <authorList>
            <person name="Goeker M."/>
        </authorList>
    </citation>
    <scope>NUCLEOTIDE SEQUENCE [LARGE SCALE GENOMIC DNA]</scope>
    <source>
        <strain evidence="3 4">DSM 24591</strain>
    </source>
</reference>
<dbReference type="RefSeq" id="WP_165931055.1">
    <property type="nucleotide sequence ID" value="NZ_SMAJ01000016.1"/>
</dbReference>
<keyword evidence="2" id="KW-0732">Signal</keyword>
<dbReference type="Gene3D" id="3.40.190.150">
    <property type="entry name" value="Bordetella uptake gene, domain 1"/>
    <property type="match status" value="1"/>
</dbReference>
<name>A0A4R3LRL2_9BURK</name>
<protein>
    <submittedName>
        <fullName evidence="3">Tripartite-type tricarboxylate transporter receptor subunit TctC</fullName>
    </submittedName>
</protein>
<organism evidence="3 4">
    <name type="scientific">Paralcaligenes ureilyticus</name>
    <dbReference type="NCBI Taxonomy" id="627131"/>
    <lineage>
        <taxon>Bacteria</taxon>
        <taxon>Pseudomonadati</taxon>
        <taxon>Pseudomonadota</taxon>
        <taxon>Betaproteobacteria</taxon>
        <taxon>Burkholderiales</taxon>
        <taxon>Alcaligenaceae</taxon>
        <taxon>Paralcaligenes</taxon>
    </lineage>
</organism>
<dbReference type="Gene3D" id="3.40.190.10">
    <property type="entry name" value="Periplasmic binding protein-like II"/>
    <property type="match status" value="1"/>
</dbReference>
<keyword evidence="4" id="KW-1185">Reference proteome</keyword>
<dbReference type="PIRSF" id="PIRSF017082">
    <property type="entry name" value="YflP"/>
    <property type="match status" value="1"/>
</dbReference>
<dbReference type="SUPFAM" id="SSF53850">
    <property type="entry name" value="Periplasmic binding protein-like II"/>
    <property type="match status" value="1"/>
</dbReference>
<evidence type="ECO:0000313" key="3">
    <source>
        <dbReference type="EMBL" id="TCT03050.1"/>
    </source>
</evidence>
<feature type="signal peptide" evidence="2">
    <location>
        <begin position="1"/>
        <end position="23"/>
    </location>
</feature>
<dbReference type="PANTHER" id="PTHR42928">
    <property type="entry name" value="TRICARBOXYLATE-BINDING PROTEIN"/>
    <property type="match status" value="1"/>
</dbReference>
<dbReference type="EMBL" id="SMAJ01000016">
    <property type="protein sequence ID" value="TCT03050.1"/>
    <property type="molecule type" value="Genomic_DNA"/>
</dbReference>